<dbReference type="RefSeq" id="WP_012122781.1">
    <property type="nucleotide sequence ID" value="NC_009767.1"/>
</dbReference>
<evidence type="ECO:0000259" key="11">
    <source>
        <dbReference type="PROSITE" id="PS51855"/>
    </source>
</evidence>
<dbReference type="FunFam" id="3.40.50.1380:FF:000001">
    <property type="entry name" value="Bifunctional purine biosynthesis protein PurH"/>
    <property type="match status" value="1"/>
</dbReference>
<dbReference type="Pfam" id="PF02142">
    <property type="entry name" value="MGS"/>
    <property type="match status" value="1"/>
</dbReference>
<dbReference type="EC" id="3.5.4.10" evidence="10"/>
<comment type="catalytic activity">
    <reaction evidence="8 10">
        <text>(6R)-10-formyltetrahydrofolate + 5-amino-1-(5-phospho-beta-D-ribosyl)imidazole-4-carboxamide = 5-formamido-1-(5-phospho-D-ribosyl)imidazole-4-carboxamide + (6S)-5,6,7,8-tetrahydrofolate</text>
        <dbReference type="Rhea" id="RHEA:22192"/>
        <dbReference type="ChEBI" id="CHEBI:57453"/>
        <dbReference type="ChEBI" id="CHEBI:58467"/>
        <dbReference type="ChEBI" id="CHEBI:58475"/>
        <dbReference type="ChEBI" id="CHEBI:195366"/>
        <dbReference type="EC" id="2.1.2.3"/>
    </reaction>
</comment>
<dbReference type="GO" id="GO:0003937">
    <property type="term" value="F:IMP cyclohydrolase activity"/>
    <property type="evidence" value="ECO:0007669"/>
    <property type="project" value="UniProtKB-UniRule"/>
</dbReference>
<dbReference type="InterPro" id="IPR024051">
    <property type="entry name" value="AICAR_Tfase_dup_dom_sf"/>
</dbReference>
<protein>
    <recommendedName>
        <fullName evidence="10">Bifunctional purine biosynthesis protein PurH</fullName>
    </recommendedName>
    <domain>
        <recommendedName>
            <fullName evidence="10">Phosphoribosylaminoimidazolecarboxamide formyltransferase</fullName>
            <ecNumber evidence="10">2.1.2.3</ecNumber>
        </recommendedName>
        <alternativeName>
            <fullName evidence="10">AICAR transformylase</fullName>
        </alternativeName>
    </domain>
    <domain>
        <recommendedName>
            <fullName evidence="10">IMP cyclohydrolase</fullName>
            <ecNumber evidence="10">3.5.4.10</ecNumber>
        </recommendedName>
        <alternativeName>
            <fullName evidence="10">ATIC</fullName>
        </alternativeName>
        <alternativeName>
            <fullName evidence="10">IMP synthase</fullName>
        </alternativeName>
        <alternativeName>
            <fullName evidence="10">Inosinicase</fullName>
        </alternativeName>
    </domain>
</protein>
<dbReference type="InterPro" id="IPR011607">
    <property type="entry name" value="MGS-like_dom"/>
</dbReference>
<keyword evidence="5 10" id="KW-0658">Purine biosynthesis</keyword>
<evidence type="ECO:0000256" key="7">
    <source>
        <dbReference type="ARBA" id="ARBA00023268"/>
    </source>
</evidence>
<dbReference type="CDD" id="cd01421">
    <property type="entry name" value="IMPCH"/>
    <property type="match status" value="1"/>
</dbReference>
<keyword evidence="7 10" id="KW-0511">Multifunctional enzyme</keyword>
<dbReference type="STRING" id="383372.Rcas_4336"/>
<dbReference type="OrthoDB" id="9802065at2"/>
<evidence type="ECO:0000256" key="9">
    <source>
        <dbReference type="ARBA" id="ARBA00050687"/>
    </source>
</evidence>
<keyword evidence="13" id="KW-1185">Reference proteome</keyword>
<dbReference type="InterPro" id="IPR036914">
    <property type="entry name" value="MGS-like_dom_sf"/>
</dbReference>
<dbReference type="HOGENOM" id="CLU_016316_5_2_0"/>
<dbReference type="SUPFAM" id="SSF53927">
    <property type="entry name" value="Cytidine deaminase-like"/>
    <property type="match status" value="1"/>
</dbReference>
<gene>
    <name evidence="10" type="primary">purH</name>
    <name evidence="12" type="ordered locus">Rcas_4336</name>
</gene>
<dbReference type="AlphaFoldDB" id="A7NS14"/>
<dbReference type="EMBL" id="CP000804">
    <property type="protein sequence ID" value="ABU60360.1"/>
    <property type="molecule type" value="Genomic_DNA"/>
</dbReference>
<dbReference type="FunFam" id="3.40.140.20:FF:000001">
    <property type="entry name" value="Bifunctional purine biosynthesis protein PurH"/>
    <property type="match status" value="1"/>
</dbReference>
<dbReference type="EC" id="2.1.2.3" evidence="10"/>
<dbReference type="InterPro" id="IPR016193">
    <property type="entry name" value="Cytidine_deaminase-like"/>
</dbReference>
<feature type="domain" description="MGS-like" evidence="11">
    <location>
        <begin position="1"/>
        <end position="143"/>
    </location>
</feature>
<dbReference type="GO" id="GO:0006189">
    <property type="term" value="P:'de novo' IMP biosynthetic process"/>
    <property type="evidence" value="ECO:0007669"/>
    <property type="project" value="UniProtKB-UniRule"/>
</dbReference>
<dbReference type="InterPro" id="IPR002695">
    <property type="entry name" value="PurH-like"/>
</dbReference>
<dbReference type="SMART" id="SM00798">
    <property type="entry name" value="AICARFT_IMPCHas"/>
    <property type="match status" value="1"/>
</dbReference>
<comment type="pathway">
    <text evidence="1 10">Purine metabolism; IMP biosynthesis via de novo pathway; IMP from 5-formamido-1-(5-phospho-D-ribosyl)imidazole-4-carboxamide: step 1/1.</text>
</comment>
<comment type="domain">
    <text evidence="10">The IMP cyclohydrolase activity resides in the N-terminal region.</text>
</comment>
<dbReference type="GO" id="GO:0005829">
    <property type="term" value="C:cytosol"/>
    <property type="evidence" value="ECO:0007669"/>
    <property type="project" value="TreeGrafter"/>
</dbReference>
<reference evidence="12 13" key="1">
    <citation type="submission" date="2007-08" db="EMBL/GenBank/DDBJ databases">
        <title>Complete sequence of Roseiflexus castenholzii DSM 13941.</title>
        <authorList>
            <consortium name="US DOE Joint Genome Institute"/>
            <person name="Copeland A."/>
            <person name="Lucas S."/>
            <person name="Lapidus A."/>
            <person name="Barry K."/>
            <person name="Glavina del Rio T."/>
            <person name="Dalin E."/>
            <person name="Tice H."/>
            <person name="Pitluck S."/>
            <person name="Thompson L.S."/>
            <person name="Brettin T."/>
            <person name="Bruce D."/>
            <person name="Detter J.C."/>
            <person name="Han C."/>
            <person name="Tapia R."/>
            <person name="Schmutz J."/>
            <person name="Larimer F."/>
            <person name="Land M."/>
            <person name="Hauser L."/>
            <person name="Kyrpides N."/>
            <person name="Mikhailova N."/>
            <person name="Bryant D.A."/>
            <person name="Hanada S."/>
            <person name="Tsukatani Y."/>
            <person name="Richardson P."/>
        </authorList>
    </citation>
    <scope>NUCLEOTIDE SEQUENCE [LARGE SCALE GENOMIC DNA]</scope>
    <source>
        <strain evidence="13">DSM 13941 / HLO8</strain>
    </source>
</reference>
<evidence type="ECO:0000256" key="4">
    <source>
        <dbReference type="ARBA" id="ARBA00022679"/>
    </source>
</evidence>
<dbReference type="Proteomes" id="UP000000263">
    <property type="component" value="Chromosome"/>
</dbReference>
<dbReference type="SMART" id="SM00851">
    <property type="entry name" value="MGS"/>
    <property type="match status" value="1"/>
</dbReference>
<keyword evidence="6 10" id="KW-0378">Hydrolase</keyword>
<dbReference type="PROSITE" id="PS51855">
    <property type="entry name" value="MGS"/>
    <property type="match status" value="1"/>
</dbReference>
<comment type="pathway">
    <text evidence="2 10">Purine metabolism; IMP biosynthesis via de novo pathway; 5-formamido-1-(5-phospho-D-ribosyl)imidazole-4-carboxamide from 5-amino-1-(5-phospho-D-ribosyl)imidazole-4-carboxamide (10-formyl THF route): step 1/1.</text>
</comment>
<dbReference type="SUPFAM" id="SSF52335">
    <property type="entry name" value="Methylglyoxal synthase-like"/>
    <property type="match status" value="1"/>
</dbReference>
<comment type="catalytic activity">
    <reaction evidence="9 10">
        <text>IMP + H2O = 5-formamido-1-(5-phospho-D-ribosyl)imidazole-4-carboxamide</text>
        <dbReference type="Rhea" id="RHEA:18445"/>
        <dbReference type="ChEBI" id="CHEBI:15377"/>
        <dbReference type="ChEBI" id="CHEBI:58053"/>
        <dbReference type="ChEBI" id="CHEBI:58467"/>
        <dbReference type="EC" id="3.5.4.10"/>
    </reaction>
</comment>
<evidence type="ECO:0000256" key="5">
    <source>
        <dbReference type="ARBA" id="ARBA00022755"/>
    </source>
</evidence>
<comment type="similarity">
    <text evidence="3 10">Belongs to the PurH family.</text>
</comment>
<dbReference type="PIRSF" id="PIRSF000414">
    <property type="entry name" value="AICARFT_IMPCHas"/>
    <property type="match status" value="1"/>
</dbReference>
<dbReference type="NCBIfam" id="TIGR00355">
    <property type="entry name" value="purH"/>
    <property type="match status" value="1"/>
</dbReference>
<dbReference type="NCBIfam" id="NF002049">
    <property type="entry name" value="PRK00881.1"/>
    <property type="match status" value="1"/>
</dbReference>
<sequence>MRALVSVSDKRGIEAFAAGLVEFGFEIISTGHTARTLATAGVPVRPVSDVTGFPEILGGRVKTLHPAIHAGILARRDDPDHMAALDVHGIAPIDLVVVNLYPFSETITRPDVTLAEAIEQIDIGGPAMVRAAAKNHPSVLVVVSPDDYDAVLTALRTETVTPELRRRLAARAFAHTAAYDAAIAGYLSGELFPETLPLAFRKAQDLRYGENPHQRAALYGDFHAFFEQLHGRELSYINILDIAAAQSLIEEFDPAAGAALAIVKHTNPCGAGVGATPLEAWEKAFATDREAPFGGIIAVNQMLDLPLAQAIDEIFSEIVIAPAFADDALALLRKKKNRRLMRALRPVGQSRGLVYHSVPGGILAQEPDLAPLDEEPFEVVTQRTPTDAERAALQFAWRIVKHVKSNAIVFAAADRTLGIGAGQMSRVDSTRVAVWKAQNAGLSLAGSVIASDALFPFPDSVEIAAEAGATAVIQPGGSVRDDEVIAAANRLGMAMVFTGRRHFLH</sequence>
<dbReference type="PANTHER" id="PTHR11692">
    <property type="entry name" value="BIFUNCTIONAL PURINE BIOSYNTHESIS PROTEIN PURH"/>
    <property type="match status" value="1"/>
</dbReference>
<dbReference type="UniPathway" id="UPA00074">
    <property type="reaction ID" value="UER00133"/>
</dbReference>
<dbReference type="KEGG" id="rca:Rcas_4336"/>
<evidence type="ECO:0000256" key="2">
    <source>
        <dbReference type="ARBA" id="ARBA00004954"/>
    </source>
</evidence>
<name>A7NS14_ROSCS</name>
<evidence type="ECO:0000256" key="3">
    <source>
        <dbReference type="ARBA" id="ARBA00007667"/>
    </source>
</evidence>
<dbReference type="HAMAP" id="MF_00139">
    <property type="entry name" value="PurH"/>
    <property type="match status" value="1"/>
</dbReference>
<evidence type="ECO:0000313" key="13">
    <source>
        <dbReference type="Proteomes" id="UP000000263"/>
    </source>
</evidence>
<evidence type="ECO:0000256" key="10">
    <source>
        <dbReference type="HAMAP-Rule" id="MF_00139"/>
    </source>
</evidence>
<evidence type="ECO:0000256" key="8">
    <source>
        <dbReference type="ARBA" id="ARBA00050488"/>
    </source>
</evidence>
<keyword evidence="4 10" id="KW-0808">Transferase</keyword>
<dbReference type="PANTHER" id="PTHR11692:SF0">
    <property type="entry name" value="BIFUNCTIONAL PURINE BIOSYNTHESIS PROTEIN ATIC"/>
    <property type="match status" value="1"/>
</dbReference>
<dbReference type="GO" id="GO:0004643">
    <property type="term" value="F:phosphoribosylaminoimidazolecarboxamide formyltransferase activity"/>
    <property type="evidence" value="ECO:0007669"/>
    <property type="project" value="UniProtKB-UniRule"/>
</dbReference>
<organism evidence="12 13">
    <name type="scientific">Roseiflexus castenholzii (strain DSM 13941 / HLO8)</name>
    <dbReference type="NCBI Taxonomy" id="383372"/>
    <lineage>
        <taxon>Bacteria</taxon>
        <taxon>Bacillati</taxon>
        <taxon>Chloroflexota</taxon>
        <taxon>Chloroflexia</taxon>
        <taxon>Chloroflexales</taxon>
        <taxon>Roseiflexineae</taxon>
        <taxon>Roseiflexaceae</taxon>
        <taxon>Roseiflexus</taxon>
    </lineage>
</organism>
<proteinExistence type="inferred from homology"/>
<evidence type="ECO:0000313" key="12">
    <source>
        <dbReference type="EMBL" id="ABU60360.1"/>
    </source>
</evidence>
<dbReference type="Gene3D" id="3.40.140.20">
    <property type="match status" value="2"/>
</dbReference>
<dbReference type="Gene3D" id="3.40.50.1380">
    <property type="entry name" value="Methylglyoxal synthase-like domain"/>
    <property type="match status" value="1"/>
</dbReference>
<dbReference type="eggNOG" id="COG0138">
    <property type="taxonomic scope" value="Bacteria"/>
</dbReference>
<accession>A7NS14</accession>
<evidence type="ECO:0000256" key="6">
    <source>
        <dbReference type="ARBA" id="ARBA00022801"/>
    </source>
</evidence>
<evidence type="ECO:0000256" key="1">
    <source>
        <dbReference type="ARBA" id="ARBA00004844"/>
    </source>
</evidence>
<dbReference type="Pfam" id="PF01808">
    <property type="entry name" value="AICARFT_IMPCHas"/>
    <property type="match status" value="1"/>
</dbReference>